<evidence type="ECO:0000256" key="1">
    <source>
        <dbReference type="SAM" id="MobiDB-lite"/>
    </source>
</evidence>
<dbReference type="AlphaFoldDB" id="A0A6N3HJ70"/>
<dbReference type="EMBL" id="CACRUA010000054">
    <property type="protein sequence ID" value="VYU76612.1"/>
    <property type="molecule type" value="Genomic_DNA"/>
</dbReference>
<dbReference type="InterPro" id="IPR021729">
    <property type="entry name" value="DUF3298"/>
</dbReference>
<dbReference type="Proteomes" id="UP001300871">
    <property type="component" value="Unassembled WGS sequence"/>
</dbReference>
<reference evidence="5" key="3">
    <citation type="submission" date="2023-01" db="EMBL/GenBank/DDBJ databases">
        <title>Human gut microbiome strain richness.</title>
        <authorList>
            <person name="Chen-Liaw A."/>
        </authorList>
    </citation>
    <scope>NUCLEOTIDE SEQUENCE</scope>
    <source>
        <strain evidence="5">B1_m1001713B170214d0_201011</strain>
    </source>
</reference>
<evidence type="ECO:0000313" key="4">
    <source>
        <dbReference type="EMBL" id="MCK0086637.1"/>
    </source>
</evidence>
<proteinExistence type="predicted"/>
<feature type="compositionally biased region" description="Basic and acidic residues" evidence="1">
    <location>
        <begin position="59"/>
        <end position="78"/>
    </location>
</feature>
<evidence type="ECO:0000259" key="3">
    <source>
        <dbReference type="Pfam" id="PF11738"/>
    </source>
</evidence>
<dbReference type="RefSeq" id="WP_003498945.1">
    <property type="nucleotide sequence ID" value="NZ_CABKPP010000003.1"/>
</dbReference>
<dbReference type="EMBL" id="JAINVB010000001">
    <property type="protein sequence ID" value="MCK0086637.1"/>
    <property type="molecule type" value="Genomic_DNA"/>
</dbReference>
<accession>A0A6N3HJ70</accession>
<feature type="region of interest" description="Disordered" evidence="1">
    <location>
        <begin position="57"/>
        <end position="78"/>
    </location>
</feature>
<dbReference type="Gene3D" id="3.90.640.20">
    <property type="entry name" value="Heat-shock cognate protein, ATPase"/>
    <property type="match status" value="1"/>
</dbReference>
<dbReference type="InterPro" id="IPR037126">
    <property type="entry name" value="PdaC/RsiV-like_sf"/>
</dbReference>
<reference evidence="6" key="1">
    <citation type="submission" date="2019-11" db="EMBL/GenBank/DDBJ databases">
        <authorList>
            <person name="Feng L."/>
        </authorList>
    </citation>
    <scope>NUCLEOTIDE SEQUENCE</scope>
    <source>
        <strain evidence="6">CsymbiosumLFYP84</strain>
    </source>
</reference>
<dbReference type="Proteomes" id="UP001203136">
    <property type="component" value="Unassembled WGS sequence"/>
</dbReference>
<evidence type="ECO:0000313" key="5">
    <source>
        <dbReference type="EMBL" id="MDB2001441.1"/>
    </source>
</evidence>
<evidence type="ECO:0000313" key="6">
    <source>
        <dbReference type="EMBL" id="VYU76612.1"/>
    </source>
</evidence>
<protein>
    <submittedName>
        <fullName evidence="6">Anti-sigma-V factor RsiV</fullName>
    </submittedName>
    <submittedName>
        <fullName evidence="4">RsiV family protein</fullName>
    </submittedName>
</protein>
<keyword evidence="2" id="KW-0812">Transmembrane</keyword>
<dbReference type="EMBL" id="JAQLGM010000039">
    <property type="protein sequence ID" value="MDB2001441.1"/>
    <property type="molecule type" value="Genomic_DNA"/>
</dbReference>
<dbReference type="Gene3D" id="3.30.565.40">
    <property type="entry name" value="Fervidobacterium nodosum Rt17-B1 like"/>
    <property type="match status" value="1"/>
</dbReference>
<name>A0A6N3HJ70_CLOSY</name>
<evidence type="ECO:0000256" key="2">
    <source>
        <dbReference type="SAM" id="Phobius"/>
    </source>
</evidence>
<keyword evidence="2" id="KW-0472">Membrane</keyword>
<dbReference type="Pfam" id="PF11738">
    <property type="entry name" value="DUF3298"/>
    <property type="match status" value="1"/>
</dbReference>
<sequence>MKKADKGREEITDTERKELELLTEDKEFNQRLSKLEKEYQEIKIPDELKGRVIQAMQEARNDAKAEPDASDKKMEEDPRMNRIRRKQKDKKTAVHYLLRTTQTAAAALLVITVLANTNAQTAYAMGKIPVIGAITKVVTFRTYEKQNENSEAKVEVPQIEAAKDSGISNAADQVNKSVEEYTNQVIAQFEEDVKRDGEEAHLGVYTEYKVLADNNRFFTLKIETDEIMASGYQTVKIYNIDKKSDKILQLKDMFPEGTDYVTLLSNAAKEVMQKNMQEDEDKVYFLNDEMGADFDKIKEDQNFYIDDAGRMVLVFDEYEVAPGFMGIVEITIPETIYHADGL</sequence>
<organism evidence="6">
    <name type="scientific">Clostridium symbiosum</name>
    <name type="common">Bacteroides symbiosus</name>
    <dbReference type="NCBI Taxonomy" id="1512"/>
    <lineage>
        <taxon>Bacteria</taxon>
        <taxon>Bacillati</taxon>
        <taxon>Bacillota</taxon>
        <taxon>Clostridia</taxon>
        <taxon>Lachnospirales</taxon>
        <taxon>Lachnospiraceae</taxon>
        <taxon>Otoolea</taxon>
    </lineage>
</organism>
<keyword evidence="2" id="KW-1133">Transmembrane helix</keyword>
<feature type="transmembrane region" description="Helical" evidence="2">
    <location>
        <begin position="93"/>
        <end position="115"/>
    </location>
</feature>
<gene>
    <name evidence="6" type="primary">rsiV_2</name>
    <name evidence="6" type="ORF">CSLFYP84_03897</name>
    <name evidence="4" type="ORF">K5I21_12275</name>
    <name evidence="5" type="ORF">PM006_14640</name>
</gene>
<feature type="domain" description="DUF3298" evidence="3">
    <location>
        <begin position="251"/>
        <end position="333"/>
    </location>
</feature>
<reference evidence="4" key="2">
    <citation type="journal article" date="2022" name="Cell Host Microbe">
        <title>Colonization of the live biotherapeutic product VE303 and modulation of the microbiota and metabolites in healthy volunteers.</title>
        <authorList>
            <person name="Dsouza M."/>
            <person name="Menon R."/>
            <person name="Crossette E."/>
            <person name="Bhattarai S.K."/>
            <person name="Schneider J."/>
            <person name="Kim Y.G."/>
            <person name="Reddy S."/>
            <person name="Caballero S."/>
            <person name="Felix C."/>
            <person name="Cornacchione L."/>
            <person name="Hendrickson J."/>
            <person name="Watson A.R."/>
            <person name="Minot S.S."/>
            <person name="Greenfield N."/>
            <person name="Schopf L."/>
            <person name="Szabady R."/>
            <person name="Patarroyo J."/>
            <person name="Smith W."/>
            <person name="Harrison P."/>
            <person name="Kuijper E.J."/>
            <person name="Kelly C.P."/>
            <person name="Olle B."/>
            <person name="Bobilev D."/>
            <person name="Silber J.L."/>
            <person name="Bucci V."/>
            <person name="Roberts B."/>
            <person name="Faith J."/>
            <person name="Norman J.M."/>
        </authorList>
    </citation>
    <scope>NUCLEOTIDE SEQUENCE</scope>
    <source>
        <strain evidence="4">VE303-04</strain>
    </source>
</reference>